<dbReference type="InterPro" id="IPR039426">
    <property type="entry name" value="TonB-dep_rcpt-like"/>
</dbReference>
<dbReference type="NCBIfam" id="TIGR04056">
    <property type="entry name" value="OMP_RagA_SusC"/>
    <property type="match status" value="1"/>
</dbReference>
<feature type="domain" description="TonB-dependent receptor plug" evidence="8">
    <location>
        <begin position="265"/>
        <end position="378"/>
    </location>
</feature>
<evidence type="ECO:0000256" key="3">
    <source>
        <dbReference type="ARBA" id="ARBA00022452"/>
    </source>
</evidence>
<dbReference type="PROSITE" id="PS52016">
    <property type="entry name" value="TONB_DEPENDENT_REC_3"/>
    <property type="match status" value="1"/>
</dbReference>
<dbReference type="Gene3D" id="3.55.50.30">
    <property type="match status" value="1"/>
</dbReference>
<organism evidence="9 10">
    <name type="scientific">Larkinella bovis</name>
    <dbReference type="NCBI Taxonomy" id="683041"/>
    <lineage>
        <taxon>Bacteria</taxon>
        <taxon>Pseudomonadati</taxon>
        <taxon>Bacteroidota</taxon>
        <taxon>Cytophagia</taxon>
        <taxon>Cytophagales</taxon>
        <taxon>Spirosomataceae</taxon>
        <taxon>Larkinella</taxon>
    </lineage>
</organism>
<sequence>MKKPLINRKIYFMYRTTLVVLFASGVFFCQSARGQALAWNYTPDVTTRPSGQTQRRPLSTVLKEIENRFRISIAYRSDLLADRTTELKPATFSSPEKALKKVLEGQSLRYEKVNENFYLIAPLAVEKKDKPAQVAPSILPPSRAGQPSGDVSRSISMETISLISQKTAVVYLPITGRVVDQNNEAVPGATVIYKENPNLGTSTNAEGQFTLNVPEARGTLVISSIGFLSQEVTLGQQTQFVVTLQPDTKSLDEVVVVGYGAKRSQDLTGSVAVVDQKAIRSLPVSTIDQKMVGQVAGVQIQQPSGAPGGGTSIKIRGSGSLGAGNEPLYVVDGMPYSAGMNQTLNPLLFINPNDIESVSILKDASSTAIYGSRGANGVIMITTKKGKFDRTEISVSSMRGVQRVPQKGRPEMLNEREFAELQRDKIGIVVRQRENRAATVEDYPVEYRDLTQLTGKGTDWYDLLLRPAAIEDHTISIQKGSKESRLSASLGYFRQDGVLKHTGVERYSAKLGIESNLGKRVKVSAILQPTFINQQRTNTNSNREDILGVSLWANPLRSPYDANGNLIPYVISPQSKYHSAWSFVNPLFNLRETVQNERDFQNLGSAFLEWEIIPGLKAKTSLSTIWATGKFSQYIPATVGASNTPPTAGTGRSIKNRNDRFDWLIENTLTYDKTMGDHRFDALLGYTAQKSRSTGINLTASPYTNDLIRTINAAQTISAWGEAVNEWAMISYLGRINYAFKDRYLLTGTFRSDGSSRFGPRKRYALFPSVAAAWRVSEEDFLKGNRWINDLKLRASYGRSGNNNIGNYSHLASINAESYVFGTTQVTASSVGLSNSYLGWEVSNQADVGADLELFQHRLSLSLDYYYRKSTNMLLNDIIPAITGFNSQTVNKGNIRNSGIEIALGGTPVSTAAFNWDVNLNVAFNRNKVLSLNDNGDRILAGSNDGNPTHVSVVGKPISQFFGYIFDGLYTAADLANPNIVKTAQVYEGNVKYKDVNGDGVITDLLDYTIIGSPHPKFIYGLTNRFAYNRFDLNVIVNGQYGGQVMNGLRQTVDNLQGFFNVSKEWTARWRNADTPGDGRHYGVPILTPSLGHRVSNLWVEDASYLRISNLTLGYSLPDSWVKKTGFVNNCRFYLTSQNLAIFTKYKGANPEAQSVTVNNTLAPGFDMSSYPLARTTSLGVNLTF</sequence>
<accession>A0ABW0IEP3</accession>
<evidence type="ECO:0000256" key="6">
    <source>
        <dbReference type="ARBA" id="ARBA00023237"/>
    </source>
</evidence>
<dbReference type="InterPro" id="IPR023996">
    <property type="entry name" value="TonB-dep_OMP_SusC/RagA"/>
</dbReference>
<name>A0ABW0IEP3_9BACT</name>
<dbReference type="EMBL" id="JBHSMA010000008">
    <property type="protein sequence ID" value="MFC5411744.1"/>
    <property type="molecule type" value="Genomic_DNA"/>
</dbReference>
<dbReference type="InterPro" id="IPR037066">
    <property type="entry name" value="Plug_dom_sf"/>
</dbReference>
<evidence type="ECO:0000313" key="10">
    <source>
        <dbReference type="Proteomes" id="UP001596106"/>
    </source>
</evidence>
<keyword evidence="2 7" id="KW-0813">Transport</keyword>
<dbReference type="Gene3D" id="2.60.40.1120">
    <property type="entry name" value="Carboxypeptidase-like, regulatory domain"/>
    <property type="match status" value="1"/>
</dbReference>
<dbReference type="RefSeq" id="WP_379848633.1">
    <property type="nucleotide sequence ID" value="NZ_JBHSMA010000008.1"/>
</dbReference>
<keyword evidence="10" id="KW-1185">Reference proteome</keyword>
<gene>
    <name evidence="9" type="ORF">ACFPMF_20650</name>
</gene>
<comment type="caution">
    <text evidence="9">The sequence shown here is derived from an EMBL/GenBank/DDBJ whole genome shotgun (WGS) entry which is preliminary data.</text>
</comment>
<keyword evidence="4 7" id="KW-0812">Transmembrane</keyword>
<evidence type="ECO:0000259" key="8">
    <source>
        <dbReference type="Pfam" id="PF07715"/>
    </source>
</evidence>
<evidence type="ECO:0000256" key="7">
    <source>
        <dbReference type="PROSITE-ProRule" id="PRU01360"/>
    </source>
</evidence>
<dbReference type="Gene3D" id="2.170.130.10">
    <property type="entry name" value="TonB-dependent receptor, plug domain"/>
    <property type="match status" value="1"/>
</dbReference>
<dbReference type="NCBIfam" id="TIGR04057">
    <property type="entry name" value="SusC_RagA_signa"/>
    <property type="match status" value="1"/>
</dbReference>
<protein>
    <submittedName>
        <fullName evidence="9">SusC/RagA family TonB-linked outer membrane protein</fullName>
    </submittedName>
</protein>
<comment type="subcellular location">
    <subcellularLocation>
        <location evidence="1 7">Cell outer membrane</location>
        <topology evidence="1 7">Multi-pass membrane protein</topology>
    </subcellularLocation>
</comment>
<evidence type="ECO:0000256" key="1">
    <source>
        <dbReference type="ARBA" id="ARBA00004571"/>
    </source>
</evidence>
<keyword evidence="5 7" id="KW-0472">Membrane</keyword>
<dbReference type="InterPro" id="IPR008969">
    <property type="entry name" value="CarboxyPept-like_regulatory"/>
</dbReference>
<dbReference type="Pfam" id="PF13715">
    <property type="entry name" value="CarbopepD_reg_2"/>
    <property type="match status" value="1"/>
</dbReference>
<evidence type="ECO:0000313" key="9">
    <source>
        <dbReference type="EMBL" id="MFC5411744.1"/>
    </source>
</evidence>
<dbReference type="SUPFAM" id="SSF56935">
    <property type="entry name" value="Porins"/>
    <property type="match status" value="1"/>
</dbReference>
<comment type="similarity">
    <text evidence="7">Belongs to the TonB-dependent receptor family.</text>
</comment>
<dbReference type="SUPFAM" id="SSF49464">
    <property type="entry name" value="Carboxypeptidase regulatory domain-like"/>
    <property type="match status" value="1"/>
</dbReference>
<dbReference type="Proteomes" id="UP001596106">
    <property type="component" value="Unassembled WGS sequence"/>
</dbReference>
<evidence type="ECO:0000256" key="4">
    <source>
        <dbReference type="ARBA" id="ARBA00022692"/>
    </source>
</evidence>
<dbReference type="InterPro" id="IPR023997">
    <property type="entry name" value="TonB-dep_OMP_SusC/RagA_CS"/>
</dbReference>
<dbReference type="Gene3D" id="2.40.170.20">
    <property type="entry name" value="TonB-dependent receptor, beta-barrel domain"/>
    <property type="match status" value="1"/>
</dbReference>
<dbReference type="InterPro" id="IPR012910">
    <property type="entry name" value="Plug_dom"/>
</dbReference>
<dbReference type="InterPro" id="IPR036942">
    <property type="entry name" value="Beta-barrel_TonB_sf"/>
</dbReference>
<evidence type="ECO:0000256" key="2">
    <source>
        <dbReference type="ARBA" id="ARBA00022448"/>
    </source>
</evidence>
<proteinExistence type="inferred from homology"/>
<reference evidence="10" key="1">
    <citation type="journal article" date="2019" name="Int. J. Syst. Evol. Microbiol.">
        <title>The Global Catalogue of Microorganisms (GCM) 10K type strain sequencing project: providing services to taxonomists for standard genome sequencing and annotation.</title>
        <authorList>
            <consortium name="The Broad Institute Genomics Platform"/>
            <consortium name="The Broad Institute Genome Sequencing Center for Infectious Disease"/>
            <person name="Wu L."/>
            <person name="Ma J."/>
        </authorList>
    </citation>
    <scope>NUCLEOTIDE SEQUENCE [LARGE SCALE GENOMIC DNA]</scope>
    <source>
        <strain evidence="10">CCUG 55250</strain>
    </source>
</reference>
<dbReference type="Pfam" id="PF07715">
    <property type="entry name" value="Plug"/>
    <property type="match status" value="1"/>
</dbReference>
<keyword evidence="6 7" id="KW-0998">Cell outer membrane</keyword>
<evidence type="ECO:0000256" key="5">
    <source>
        <dbReference type="ARBA" id="ARBA00023136"/>
    </source>
</evidence>
<keyword evidence="3 7" id="KW-1134">Transmembrane beta strand</keyword>